<reference evidence="3 4" key="1">
    <citation type="submission" date="2015-03" db="EMBL/GenBank/DDBJ databases">
        <title>Genome sequencing of Methylobacterium aquaticum DSM16371 type strain.</title>
        <authorList>
            <person name="Chaudhry V."/>
            <person name="Patil P.B."/>
        </authorList>
    </citation>
    <scope>NUCLEOTIDE SEQUENCE [LARGE SCALE GENOMIC DNA]</scope>
    <source>
        <strain evidence="3 4">DSM 16371</strain>
    </source>
</reference>
<sequence>MSNDIAEKFRTASTKAANDRRQEIKNLEEKIKKINEDEVAQQAERDKRKRDLATKQASLNALPARNTDLLRAIEQERTGVLPPPQRGSIDAAGPAPDANPAPPRPAQSAAARIPAKSLASTLVPSKACSIDRAPGSGACLTALMEAQKALATEERALRSAIADHNAKMPALIGALDALAGQRDELRNRVNTLMSQSGTAMSTELDAGGLGNAISDFRKSPNGATLQRLVGLCRPVEDALRQTSLLAKENLSKFECRPEALVAETDRVDETRALVSAFEKRCGATAAGEQAALTVSAMRKDFDEGKILNRDERLGQAFDALSREIIAPCLELASRAGVSTDEANSAGRRFLAKVNPRQTEFSRAVNTAGLVGQLDATPPAYLAAVFAAAQELAILLLSILRDLNSGVRAAKPDEPSRPPPDIDWALRPDDPANVAAAKKLLVMIGQAGAATLPAHYAEDEKPDIQANMHQIVRDLTRKRLAKKAMFGSSLHLSPEAIVELERRVVDYHAAATRPEPARATEPPRQPPETAPGASTTGPAPPPRQPDVPDPPAAAARTTGSTGMNATNTSARRPAGSPFFDERRTVGVTMDADDDRI</sequence>
<dbReference type="Proteomes" id="UP000035929">
    <property type="component" value="Unassembled WGS sequence"/>
</dbReference>
<feature type="compositionally biased region" description="Basic and acidic residues" evidence="2">
    <location>
        <begin position="1"/>
        <end position="10"/>
    </location>
</feature>
<evidence type="ECO:0000256" key="1">
    <source>
        <dbReference type="SAM" id="Coils"/>
    </source>
</evidence>
<feature type="compositionally biased region" description="Basic and acidic residues" evidence="2">
    <location>
        <begin position="43"/>
        <end position="53"/>
    </location>
</feature>
<protein>
    <submittedName>
        <fullName evidence="3">Uncharacterized protein</fullName>
    </submittedName>
</protein>
<dbReference type="EMBL" id="LABX01000011">
    <property type="protein sequence ID" value="KMO41070.1"/>
    <property type="molecule type" value="Genomic_DNA"/>
</dbReference>
<feature type="compositionally biased region" description="Low complexity" evidence="2">
    <location>
        <begin position="510"/>
        <end position="521"/>
    </location>
</feature>
<accession>A0A0J6T0V9</accession>
<name>A0A0J6T0V9_9HYPH</name>
<gene>
    <name evidence="3" type="ORF">VP06_01420</name>
</gene>
<feature type="region of interest" description="Disordered" evidence="2">
    <location>
        <begin position="1"/>
        <end position="21"/>
    </location>
</feature>
<dbReference type="AlphaFoldDB" id="A0A0J6T0V9"/>
<feature type="compositionally biased region" description="Pro residues" evidence="2">
    <location>
        <begin position="537"/>
        <end position="550"/>
    </location>
</feature>
<feature type="compositionally biased region" description="Polar residues" evidence="2">
    <location>
        <begin position="556"/>
        <end position="569"/>
    </location>
</feature>
<organism evidence="3 4">
    <name type="scientific">Methylobacterium aquaticum</name>
    <dbReference type="NCBI Taxonomy" id="270351"/>
    <lineage>
        <taxon>Bacteria</taxon>
        <taxon>Pseudomonadati</taxon>
        <taxon>Pseudomonadota</taxon>
        <taxon>Alphaproteobacteria</taxon>
        <taxon>Hyphomicrobiales</taxon>
        <taxon>Methylobacteriaceae</taxon>
        <taxon>Methylobacterium</taxon>
    </lineage>
</organism>
<proteinExistence type="predicted"/>
<evidence type="ECO:0000313" key="3">
    <source>
        <dbReference type="EMBL" id="KMO41070.1"/>
    </source>
</evidence>
<comment type="caution">
    <text evidence="3">The sequence shown here is derived from an EMBL/GenBank/DDBJ whole genome shotgun (WGS) entry which is preliminary data.</text>
</comment>
<feature type="region of interest" description="Disordered" evidence="2">
    <location>
        <begin position="510"/>
        <end position="595"/>
    </location>
</feature>
<keyword evidence="1" id="KW-0175">Coiled coil</keyword>
<feature type="coiled-coil region" evidence="1">
    <location>
        <begin position="143"/>
        <end position="195"/>
    </location>
</feature>
<evidence type="ECO:0000313" key="4">
    <source>
        <dbReference type="Proteomes" id="UP000035929"/>
    </source>
</evidence>
<evidence type="ECO:0000256" key="2">
    <source>
        <dbReference type="SAM" id="MobiDB-lite"/>
    </source>
</evidence>
<feature type="region of interest" description="Disordered" evidence="2">
    <location>
        <begin position="38"/>
        <end position="113"/>
    </location>
</feature>
<dbReference type="PATRIC" id="fig|270351.6.peg.419"/>